<organism evidence="1 2">
    <name type="scientific">Aliarcobacter butzleri</name>
    <dbReference type="NCBI Taxonomy" id="28197"/>
    <lineage>
        <taxon>Bacteria</taxon>
        <taxon>Pseudomonadati</taxon>
        <taxon>Campylobacterota</taxon>
        <taxon>Epsilonproteobacteria</taxon>
        <taxon>Campylobacterales</taxon>
        <taxon>Arcobacteraceae</taxon>
        <taxon>Aliarcobacter</taxon>
    </lineage>
</organism>
<reference evidence="1" key="1">
    <citation type="journal article" date="2023" name="Microorganisms">
        <title>Genomic Characterization of Arcobacter butzleri Strains Isolated from Various Sources in Lithuania.</title>
        <authorList>
            <person name="Uljanovas D."/>
            <person name="Golz G."/>
            <person name="Fleischmann S."/>
            <person name="Kudirkiene E."/>
            <person name="Kasetiene N."/>
            <person name="Grineviciene A."/>
            <person name="Tamuleviciene E."/>
            <person name="Aksomaitiene J."/>
            <person name="Alter T."/>
            <person name="Malakauskas M."/>
        </authorList>
    </citation>
    <scope>NUCLEOTIDE SEQUENCE</scope>
    <source>
        <strain evidence="1">W48</strain>
    </source>
</reference>
<evidence type="ECO:0000313" key="1">
    <source>
        <dbReference type="EMBL" id="MDN5114951.1"/>
    </source>
</evidence>
<proteinExistence type="predicted"/>
<dbReference type="RefSeq" id="WP_301343266.1">
    <property type="nucleotide sequence ID" value="NZ_JAQJJC010000017.1"/>
</dbReference>
<dbReference type="EMBL" id="JAQJJC010000017">
    <property type="protein sequence ID" value="MDN5114951.1"/>
    <property type="molecule type" value="Genomic_DNA"/>
</dbReference>
<dbReference type="Proteomes" id="UP001170713">
    <property type="component" value="Unassembled WGS sequence"/>
</dbReference>
<dbReference type="InterPro" id="IPR021352">
    <property type="entry name" value="DUF2971"/>
</dbReference>
<gene>
    <name evidence="1" type="ORF">PJV88_09950</name>
</gene>
<dbReference type="Pfam" id="PF11185">
    <property type="entry name" value="DUF2971"/>
    <property type="match status" value="1"/>
</dbReference>
<name>A0AAW7Q7P0_9BACT</name>
<accession>A0AAW7Q7P0</accession>
<evidence type="ECO:0000313" key="2">
    <source>
        <dbReference type="Proteomes" id="UP001170713"/>
    </source>
</evidence>
<sequence length="254" mass="30130">MTEELTNFLNSDDAIFHYTKKETAMEYILNDKKLKFGLFHSTNDPHEYKKRSTPAFGWGDINQSLFLESMSLIDNTIQNTAFLSFCGNSNNKGYKKPRMWSQYGQNHSGICLVFSKKSLMKTIQNELSKNYIIYGENINYKEIDFESLSIDDDNLTSNKIVINNIEKKYQNFLFQKHLDYKDENEFRIILVQKNENNRYKDIFIDISNSIKFIILGDRFPKVYLPTIEELSSKLNVEYKSLWWEHNEYHLIQIN</sequence>
<protein>
    <submittedName>
        <fullName evidence="1">DUF2971 domain-containing protein</fullName>
    </submittedName>
</protein>
<reference evidence="1" key="2">
    <citation type="submission" date="2023-01" db="EMBL/GenBank/DDBJ databases">
        <authorList>
            <person name="Uljanovas D."/>
        </authorList>
    </citation>
    <scope>NUCLEOTIDE SEQUENCE</scope>
    <source>
        <strain evidence="1">W48</strain>
    </source>
</reference>
<dbReference type="AlphaFoldDB" id="A0AAW7Q7P0"/>
<comment type="caution">
    <text evidence="1">The sequence shown here is derived from an EMBL/GenBank/DDBJ whole genome shotgun (WGS) entry which is preliminary data.</text>
</comment>